<gene>
    <name evidence="2" type="ORF">HUF19_15545</name>
</gene>
<dbReference type="InterPro" id="IPR031837">
    <property type="entry name" value="DUF5071"/>
</dbReference>
<name>A0ABY6ADR2_9GAMM</name>
<dbReference type="RefSeq" id="WP_260997485.1">
    <property type="nucleotide sequence ID" value="NZ_CP054475.1"/>
</dbReference>
<feature type="domain" description="DUF5071" evidence="1">
    <location>
        <begin position="4"/>
        <end position="122"/>
    </location>
</feature>
<organism evidence="2 3">
    <name type="scientific">Thalassolituus hydrocarboniclasticus</name>
    <dbReference type="NCBI Taxonomy" id="2742796"/>
    <lineage>
        <taxon>Bacteria</taxon>
        <taxon>Pseudomonadati</taxon>
        <taxon>Pseudomonadota</taxon>
        <taxon>Gammaproteobacteria</taxon>
        <taxon>Oceanospirillales</taxon>
        <taxon>Oceanospirillaceae</taxon>
        <taxon>Thalassolituus</taxon>
    </lineage>
</organism>
<evidence type="ECO:0000259" key="1">
    <source>
        <dbReference type="Pfam" id="PF16804"/>
    </source>
</evidence>
<dbReference type="EMBL" id="CP054475">
    <property type="protein sequence ID" value="UXD88760.1"/>
    <property type="molecule type" value="Genomic_DNA"/>
</dbReference>
<reference evidence="3" key="1">
    <citation type="submission" date="2020-06" db="EMBL/GenBank/DDBJ databases">
        <title>Thalassolituus marinus alknpb1M-1, a hydrocarbon-degrading bacterium isolated from the deep-sea overlying water using an in-situ strategy from the South China Sea basin.</title>
        <authorList>
            <person name="Dong C."/>
            <person name="Chen Y."/>
            <person name="Shao Z."/>
        </authorList>
    </citation>
    <scope>NUCLEOTIDE SEQUENCE [LARGE SCALE GENOMIC DNA]</scope>
    <source>
        <strain evidence="3">alknpb1M-1</strain>
    </source>
</reference>
<evidence type="ECO:0000313" key="3">
    <source>
        <dbReference type="Proteomes" id="UP001065322"/>
    </source>
</evidence>
<keyword evidence="3" id="KW-1185">Reference proteome</keyword>
<dbReference type="Pfam" id="PF16804">
    <property type="entry name" value="DUF5071"/>
    <property type="match status" value="1"/>
</dbReference>
<dbReference type="InterPro" id="IPR038692">
    <property type="entry name" value="Cthe_2751_sf"/>
</dbReference>
<proteinExistence type="predicted"/>
<evidence type="ECO:0000313" key="2">
    <source>
        <dbReference type="EMBL" id="UXD88760.1"/>
    </source>
</evidence>
<dbReference type="Proteomes" id="UP001065322">
    <property type="component" value="Chromosome"/>
</dbReference>
<dbReference type="Gene3D" id="1.25.40.750">
    <property type="entry name" value="Domain of unknown function DUF5071"/>
    <property type="match status" value="1"/>
</dbReference>
<accession>A0ABY6ADR2</accession>
<protein>
    <submittedName>
        <fullName evidence="2">DUF5071 domain-containing protein</fullName>
    </submittedName>
</protein>
<dbReference type="CDD" id="cd11743">
    <property type="entry name" value="Cthe_2751_like"/>
    <property type="match status" value="1"/>
</dbReference>
<sequence>MIRLVPKDKFDDEACANLQAASDEDLLPYIADLLECLQDLNWPIAGPVAERLSLLGNELVQPVSDILNSDDEMWKYWIISHFLYLVSDEVFQALRFKLNSIRLHPTASETAEEVQSAACELLISRRNA</sequence>